<dbReference type="GO" id="GO:0005886">
    <property type="term" value="C:plasma membrane"/>
    <property type="evidence" value="ECO:0007669"/>
    <property type="project" value="UniProtKB-SubCell"/>
</dbReference>
<dbReference type="PANTHER" id="PTHR46382">
    <property type="entry name" value="PHOSPHATIDATE CYTIDYLYLTRANSFERASE"/>
    <property type="match status" value="1"/>
</dbReference>
<comment type="subcellular location">
    <subcellularLocation>
        <location evidence="2">Cell membrane</location>
        <topology evidence="2">Multi-pass membrane protein</topology>
    </subcellularLocation>
</comment>
<dbReference type="Proteomes" id="UP000248886">
    <property type="component" value="Unassembled WGS sequence"/>
</dbReference>
<name>A0A2W1K5E8_ACIFR</name>
<dbReference type="Pfam" id="PF01148">
    <property type="entry name" value="CTP_transf_1"/>
    <property type="match status" value="1"/>
</dbReference>
<evidence type="ECO:0000256" key="13">
    <source>
        <dbReference type="ARBA" id="ARBA00022989"/>
    </source>
</evidence>
<keyword evidence="8" id="KW-1003">Cell membrane</keyword>
<evidence type="ECO:0000256" key="11">
    <source>
        <dbReference type="ARBA" id="ARBA00022692"/>
    </source>
</evidence>
<dbReference type="EC" id="2.7.7.41" evidence="6 18"/>
<comment type="pathway">
    <text evidence="3 18">Phospholipid metabolism; CDP-diacylglycerol biosynthesis; CDP-diacylglycerol from sn-glycerol 3-phosphate: step 3/3.</text>
</comment>
<gene>
    <name evidence="20" type="ORF">DN052_01155</name>
</gene>
<keyword evidence="10 18" id="KW-0808">Transferase</keyword>
<comment type="caution">
    <text evidence="20">The sequence shown here is derived from an EMBL/GenBank/DDBJ whole genome shotgun (WGS) entry which is preliminary data.</text>
</comment>
<feature type="transmembrane region" description="Helical" evidence="19">
    <location>
        <begin position="137"/>
        <end position="156"/>
    </location>
</feature>
<dbReference type="GO" id="GO:0016024">
    <property type="term" value="P:CDP-diacylglycerol biosynthetic process"/>
    <property type="evidence" value="ECO:0007669"/>
    <property type="project" value="UniProtKB-UniPathway"/>
</dbReference>
<evidence type="ECO:0000256" key="4">
    <source>
        <dbReference type="ARBA" id="ARBA00005189"/>
    </source>
</evidence>
<evidence type="ECO:0000256" key="18">
    <source>
        <dbReference type="RuleBase" id="RU003938"/>
    </source>
</evidence>
<evidence type="ECO:0000313" key="21">
    <source>
        <dbReference type="Proteomes" id="UP000248886"/>
    </source>
</evidence>
<evidence type="ECO:0000256" key="15">
    <source>
        <dbReference type="ARBA" id="ARBA00023136"/>
    </source>
</evidence>
<keyword evidence="15 19" id="KW-0472">Membrane</keyword>
<evidence type="ECO:0000256" key="12">
    <source>
        <dbReference type="ARBA" id="ARBA00022695"/>
    </source>
</evidence>
<keyword evidence="17" id="KW-1208">Phospholipid metabolism</keyword>
<feature type="transmembrane region" description="Helical" evidence="19">
    <location>
        <begin position="113"/>
        <end position="131"/>
    </location>
</feature>
<comment type="similarity">
    <text evidence="5 18">Belongs to the CDS family.</text>
</comment>
<evidence type="ECO:0000256" key="17">
    <source>
        <dbReference type="ARBA" id="ARBA00023264"/>
    </source>
</evidence>
<evidence type="ECO:0000256" key="16">
    <source>
        <dbReference type="ARBA" id="ARBA00023209"/>
    </source>
</evidence>
<dbReference type="GeneID" id="65280670"/>
<protein>
    <recommendedName>
        <fullName evidence="7 18">Phosphatidate cytidylyltransferase</fullName>
        <ecNumber evidence="6 18">2.7.7.41</ecNumber>
    </recommendedName>
</protein>
<evidence type="ECO:0000256" key="8">
    <source>
        <dbReference type="ARBA" id="ARBA00022475"/>
    </source>
</evidence>
<evidence type="ECO:0000256" key="19">
    <source>
        <dbReference type="SAM" id="Phobius"/>
    </source>
</evidence>
<evidence type="ECO:0000256" key="14">
    <source>
        <dbReference type="ARBA" id="ARBA00023098"/>
    </source>
</evidence>
<feature type="transmembrane region" description="Helical" evidence="19">
    <location>
        <begin position="6"/>
        <end position="37"/>
    </location>
</feature>
<comment type="pathway">
    <text evidence="4">Lipid metabolism.</text>
</comment>
<organism evidence="20 21">
    <name type="scientific">Acidithiobacillus ferrooxidans</name>
    <name type="common">Thiobacillus ferrooxidans</name>
    <dbReference type="NCBI Taxonomy" id="920"/>
    <lineage>
        <taxon>Bacteria</taxon>
        <taxon>Pseudomonadati</taxon>
        <taxon>Pseudomonadota</taxon>
        <taxon>Acidithiobacillia</taxon>
        <taxon>Acidithiobacillales</taxon>
        <taxon>Acidithiobacillaceae</taxon>
        <taxon>Acidithiobacillus</taxon>
    </lineage>
</organism>
<dbReference type="PROSITE" id="PS01315">
    <property type="entry name" value="CDS"/>
    <property type="match status" value="1"/>
</dbReference>
<keyword evidence="13 19" id="KW-1133">Transmembrane helix</keyword>
<evidence type="ECO:0000256" key="7">
    <source>
        <dbReference type="ARBA" id="ARBA00019373"/>
    </source>
</evidence>
<dbReference type="InterPro" id="IPR000374">
    <property type="entry name" value="PC_trans"/>
</dbReference>
<dbReference type="OrthoDB" id="9799199at2"/>
<accession>A0A2W1K5E8</accession>
<keyword evidence="11 18" id="KW-0812">Transmembrane</keyword>
<evidence type="ECO:0000256" key="9">
    <source>
        <dbReference type="ARBA" id="ARBA00022516"/>
    </source>
</evidence>
<dbReference type="GO" id="GO:0004605">
    <property type="term" value="F:phosphatidate cytidylyltransferase activity"/>
    <property type="evidence" value="ECO:0007669"/>
    <property type="project" value="UniProtKB-EC"/>
</dbReference>
<keyword evidence="12 18" id="KW-0548">Nucleotidyltransferase</keyword>
<keyword evidence="14" id="KW-0443">Lipid metabolism</keyword>
<feature type="transmembrane region" description="Helical" evidence="19">
    <location>
        <begin position="49"/>
        <end position="69"/>
    </location>
</feature>
<feature type="transmembrane region" description="Helical" evidence="19">
    <location>
        <begin position="75"/>
        <end position="101"/>
    </location>
</feature>
<dbReference type="EMBL" id="QKQP01000001">
    <property type="protein sequence ID" value="PZD81720.1"/>
    <property type="molecule type" value="Genomic_DNA"/>
</dbReference>
<evidence type="ECO:0000256" key="6">
    <source>
        <dbReference type="ARBA" id="ARBA00012487"/>
    </source>
</evidence>
<proteinExistence type="inferred from homology"/>
<keyword evidence="9" id="KW-0444">Lipid biosynthesis</keyword>
<evidence type="ECO:0000256" key="5">
    <source>
        <dbReference type="ARBA" id="ARBA00010185"/>
    </source>
</evidence>
<evidence type="ECO:0000256" key="2">
    <source>
        <dbReference type="ARBA" id="ARBA00004651"/>
    </source>
</evidence>
<feature type="transmembrane region" description="Helical" evidence="19">
    <location>
        <begin position="177"/>
        <end position="196"/>
    </location>
</feature>
<keyword evidence="16" id="KW-0594">Phospholipid biosynthesis</keyword>
<dbReference type="RefSeq" id="WP_012536525.1">
    <property type="nucleotide sequence ID" value="NZ_AP025160.1"/>
</dbReference>
<reference evidence="20 21" key="1">
    <citation type="submission" date="2018-06" db="EMBL/GenBank/DDBJ databases">
        <title>Draft sequence of Acidithiobacillus ferrooxidans CCM 4253.</title>
        <authorList>
            <person name="Moya-Beltran A."/>
            <person name="Castro M."/>
            <person name="Covarrubias P.C."/>
            <person name="Issotta F."/>
            <person name="Janiczek O."/>
            <person name="Mandl M."/>
            <person name="Kucera J."/>
            <person name="Quatrini R."/>
        </authorList>
    </citation>
    <scope>NUCLEOTIDE SEQUENCE [LARGE SCALE GENOMIC DNA]</scope>
    <source>
        <strain evidence="20 21">CCM 4253</strain>
    </source>
</reference>
<evidence type="ECO:0000256" key="1">
    <source>
        <dbReference type="ARBA" id="ARBA00001698"/>
    </source>
</evidence>
<evidence type="ECO:0000256" key="3">
    <source>
        <dbReference type="ARBA" id="ARBA00005119"/>
    </source>
</evidence>
<sequence>MLRQRLITAFLLFLLTLVLIFRAPFWIFVVFLTLVAFLGGREWGHLSLIAWPGGLGLILAALIPSLLMLPQHLPWVSMALGSVVWWMLLATGLVLMSPSLLRDAPAWQRPLSAITAFPVLLPALLFSVSLQRYAPQFLLWVILVISAGDVGAMASGKIWGRHRLVPRISPGKTWEGLVGGLLASAIMGTLGAWIWVGAATPILLSGTFLGLITGAFAVLGDLSESFLKRRADSKDSGQLLPGHGGLLDRLDSMSAGIPVFVAGLYFLDWWK</sequence>
<dbReference type="UniPathway" id="UPA00557">
    <property type="reaction ID" value="UER00614"/>
</dbReference>
<dbReference type="AlphaFoldDB" id="A0A2W1K5E8"/>
<feature type="transmembrane region" description="Helical" evidence="19">
    <location>
        <begin position="202"/>
        <end position="220"/>
    </location>
</feature>
<dbReference type="OMA" id="YVFILVW"/>
<evidence type="ECO:0000256" key="10">
    <source>
        <dbReference type="ARBA" id="ARBA00022679"/>
    </source>
</evidence>
<dbReference type="PANTHER" id="PTHR46382:SF1">
    <property type="entry name" value="PHOSPHATIDATE CYTIDYLYLTRANSFERASE"/>
    <property type="match status" value="1"/>
</dbReference>
<comment type="catalytic activity">
    <reaction evidence="1 18">
        <text>a 1,2-diacyl-sn-glycero-3-phosphate + CTP + H(+) = a CDP-1,2-diacyl-sn-glycerol + diphosphate</text>
        <dbReference type="Rhea" id="RHEA:16229"/>
        <dbReference type="ChEBI" id="CHEBI:15378"/>
        <dbReference type="ChEBI" id="CHEBI:33019"/>
        <dbReference type="ChEBI" id="CHEBI:37563"/>
        <dbReference type="ChEBI" id="CHEBI:58332"/>
        <dbReference type="ChEBI" id="CHEBI:58608"/>
        <dbReference type="EC" id="2.7.7.41"/>
    </reaction>
</comment>
<evidence type="ECO:0000313" key="20">
    <source>
        <dbReference type="EMBL" id="PZD81720.1"/>
    </source>
</evidence>